<evidence type="ECO:0000256" key="3">
    <source>
        <dbReference type="PROSITE-ProRule" id="PRU00023"/>
    </source>
</evidence>
<proteinExistence type="predicted"/>
<feature type="repeat" description="ANK" evidence="3">
    <location>
        <begin position="419"/>
        <end position="451"/>
    </location>
</feature>
<accession>A0A7W6AJY4</accession>
<evidence type="ECO:0000256" key="2">
    <source>
        <dbReference type="ARBA" id="ARBA00023043"/>
    </source>
</evidence>
<dbReference type="EMBL" id="JACIDN010000001">
    <property type="protein sequence ID" value="MBB3901157.1"/>
    <property type="molecule type" value="Genomic_DNA"/>
</dbReference>
<dbReference type="Proteomes" id="UP001156881">
    <property type="component" value="Unassembled WGS sequence"/>
</dbReference>
<keyword evidence="2 3" id="KW-0040">ANK repeat</keyword>
<evidence type="ECO:0000313" key="7">
    <source>
        <dbReference type="Proteomes" id="UP001156881"/>
    </source>
</evidence>
<dbReference type="RefSeq" id="WP_183501908.1">
    <property type="nucleotide sequence ID" value="NZ_BSPG01000013.1"/>
</dbReference>
<evidence type="ECO:0000313" key="5">
    <source>
        <dbReference type="EMBL" id="MBB3901157.1"/>
    </source>
</evidence>
<name>A0A7W6AJY4_9HYPH</name>
<dbReference type="SMART" id="SM00248">
    <property type="entry name" value="ANK"/>
    <property type="match status" value="5"/>
</dbReference>
<dbReference type="InterPro" id="IPR002110">
    <property type="entry name" value="Ankyrin_rpt"/>
</dbReference>
<evidence type="ECO:0000313" key="6">
    <source>
        <dbReference type="Proteomes" id="UP000517759"/>
    </source>
</evidence>
<organism evidence="5 6">
    <name type="scientific">Methylobacterium brachythecii</name>
    <dbReference type="NCBI Taxonomy" id="1176177"/>
    <lineage>
        <taxon>Bacteria</taxon>
        <taxon>Pseudomonadati</taxon>
        <taxon>Pseudomonadota</taxon>
        <taxon>Alphaproteobacteria</taxon>
        <taxon>Hyphomicrobiales</taxon>
        <taxon>Methylobacteriaceae</taxon>
        <taxon>Methylobacterium</taxon>
    </lineage>
</organism>
<comment type="caution">
    <text evidence="5">The sequence shown here is derived from an EMBL/GenBank/DDBJ whole genome shotgun (WGS) entry which is preliminary data.</text>
</comment>
<protein>
    <submittedName>
        <fullName evidence="5">Ankyrin repeat protein</fullName>
    </submittedName>
</protein>
<dbReference type="InterPro" id="IPR036770">
    <property type="entry name" value="Ankyrin_rpt-contain_sf"/>
</dbReference>
<dbReference type="Gene3D" id="1.25.40.20">
    <property type="entry name" value="Ankyrin repeat-containing domain"/>
    <property type="match status" value="3"/>
</dbReference>
<dbReference type="Proteomes" id="UP000517759">
    <property type="component" value="Unassembled WGS sequence"/>
</dbReference>
<evidence type="ECO:0000256" key="1">
    <source>
        <dbReference type="ARBA" id="ARBA00022737"/>
    </source>
</evidence>
<sequence>MKTLPASPDLSHLKKQAKALLRDALAGESTAVQRFIETLPALQNRQIAALAEDALKLHDAQSVVAREYGFASWSELKRLVEWKRSAAAKRIETWLSWVFEGNSSARGSAIRMLREGPALFADDPWLACVTGDTPRIRQALSADADWVHRPGGPSGMTPLIAVTHSRLILEQPFVAGLLASAELLLRAGADPNATWIDTRFPDSPLPALYGAAGRTHHPAMTRLLLDAGAKTDDGESLYHSVESRDLACTRLLLDAGARVIRTNAIGRVLDFDRLDGLLLLLSHGGDASERPWIHHAILRGRSLNHVRALLDHGADPRAEDDNGVSLFRWALLHGREDVVGLLRERGVDEALSEEDAFVVACTRADEAGARTILARVPDVVARLGSVQLQVMPQLADIGDTEAVRTMLSLGWPTEVKTAWDTTALNLVIFRGDAEMAQLLLSHGADWRTRHGFGDISLGTLSFASRFGEIDDTAPGDYVGCAEALVAAGVPFCEFERYGFSEDVMAFLDECLSATGPQRKGEAVPAL</sequence>
<dbReference type="PROSITE" id="PS50088">
    <property type="entry name" value="ANK_REPEAT"/>
    <property type="match status" value="1"/>
</dbReference>
<reference evidence="5 6" key="3">
    <citation type="submission" date="2020-08" db="EMBL/GenBank/DDBJ databases">
        <title>Genomic Encyclopedia of Type Strains, Phase IV (KMG-IV): sequencing the most valuable type-strain genomes for metagenomic binning, comparative biology and taxonomic classification.</title>
        <authorList>
            <person name="Goeker M."/>
        </authorList>
    </citation>
    <scope>NUCLEOTIDE SEQUENCE [LARGE SCALE GENOMIC DNA]</scope>
    <source>
        <strain evidence="5 6">DSM 24105</strain>
    </source>
</reference>
<evidence type="ECO:0000313" key="4">
    <source>
        <dbReference type="EMBL" id="GLS44657.1"/>
    </source>
</evidence>
<dbReference type="PANTHER" id="PTHR24123">
    <property type="entry name" value="ANKYRIN REPEAT-CONTAINING"/>
    <property type="match status" value="1"/>
</dbReference>
<reference evidence="4" key="4">
    <citation type="submission" date="2023-01" db="EMBL/GenBank/DDBJ databases">
        <title>Draft genome sequence of Methylobacterium brachythecii strain NBRC 107710.</title>
        <authorList>
            <person name="Sun Q."/>
            <person name="Mori K."/>
        </authorList>
    </citation>
    <scope>NUCLEOTIDE SEQUENCE</scope>
    <source>
        <strain evidence="4">NBRC 107710</strain>
    </source>
</reference>
<dbReference type="SUPFAM" id="SSF48403">
    <property type="entry name" value="Ankyrin repeat"/>
    <property type="match status" value="1"/>
</dbReference>
<keyword evidence="1" id="KW-0677">Repeat</keyword>
<gene>
    <name evidence="4" type="ORF">GCM10007884_26450</name>
    <name evidence="5" type="ORF">GGR33_000637</name>
</gene>
<reference evidence="4" key="1">
    <citation type="journal article" date="2014" name="Int. J. Syst. Evol. Microbiol.">
        <title>Complete genome of a new Firmicutes species belonging to the dominant human colonic microbiota ('Ruminococcus bicirculans') reveals two chromosomes and a selective capacity to utilize plant glucans.</title>
        <authorList>
            <consortium name="NISC Comparative Sequencing Program"/>
            <person name="Wegmann U."/>
            <person name="Louis P."/>
            <person name="Goesmann A."/>
            <person name="Henrissat B."/>
            <person name="Duncan S.H."/>
            <person name="Flint H.J."/>
        </authorList>
    </citation>
    <scope>NUCLEOTIDE SEQUENCE</scope>
    <source>
        <strain evidence="4">NBRC 107710</strain>
    </source>
</reference>
<dbReference type="InterPro" id="IPR051165">
    <property type="entry name" value="Multifunctional_ANK_Repeat"/>
</dbReference>
<dbReference type="AlphaFoldDB" id="A0A7W6AJY4"/>
<reference evidence="7" key="2">
    <citation type="journal article" date="2019" name="Int. J. Syst. Evol. Microbiol.">
        <title>The Global Catalogue of Microorganisms (GCM) 10K type strain sequencing project: providing services to taxonomists for standard genome sequencing and annotation.</title>
        <authorList>
            <consortium name="The Broad Institute Genomics Platform"/>
            <consortium name="The Broad Institute Genome Sequencing Center for Infectious Disease"/>
            <person name="Wu L."/>
            <person name="Ma J."/>
        </authorList>
    </citation>
    <scope>NUCLEOTIDE SEQUENCE [LARGE SCALE GENOMIC DNA]</scope>
    <source>
        <strain evidence="7">NBRC 107710</strain>
    </source>
</reference>
<dbReference type="EMBL" id="BSPG01000013">
    <property type="protein sequence ID" value="GLS44657.1"/>
    <property type="molecule type" value="Genomic_DNA"/>
</dbReference>
<dbReference type="PANTHER" id="PTHR24123:SF33">
    <property type="entry name" value="PROTEIN HOS4"/>
    <property type="match status" value="1"/>
</dbReference>
<keyword evidence="7" id="KW-1185">Reference proteome</keyword>